<organism evidence="3 4">
    <name type="scientific">Prauserella halophila</name>
    <dbReference type="NCBI Taxonomy" id="185641"/>
    <lineage>
        <taxon>Bacteria</taxon>
        <taxon>Bacillati</taxon>
        <taxon>Actinomycetota</taxon>
        <taxon>Actinomycetes</taxon>
        <taxon>Pseudonocardiales</taxon>
        <taxon>Pseudonocardiaceae</taxon>
        <taxon>Prauserella</taxon>
    </lineage>
</organism>
<dbReference type="Pfam" id="PF10801">
    <property type="entry name" value="DUF2537"/>
    <property type="match status" value="1"/>
</dbReference>
<feature type="region of interest" description="Disordered" evidence="1">
    <location>
        <begin position="56"/>
        <end position="81"/>
    </location>
</feature>
<dbReference type="RefSeq" id="WP_253863158.1">
    <property type="nucleotide sequence ID" value="NZ_BAAALN010000005.1"/>
</dbReference>
<keyword evidence="2" id="KW-0472">Membrane</keyword>
<keyword evidence="4" id="KW-1185">Reference proteome</keyword>
<feature type="transmembrane region" description="Helical" evidence="2">
    <location>
        <begin position="256"/>
        <end position="279"/>
    </location>
</feature>
<evidence type="ECO:0008006" key="5">
    <source>
        <dbReference type="Google" id="ProtNLM"/>
    </source>
</evidence>
<evidence type="ECO:0000256" key="1">
    <source>
        <dbReference type="SAM" id="MobiDB-lite"/>
    </source>
</evidence>
<feature type="region of interest" description="Disordered" evidence="1">
    <location>
        <begin position="116"/>
        <end position="174"/>
    </location>
</feature>
<dbReference type="Proteomes" id="UP001500653">
    <property type="component" value="Unassembled WGS sequence"/>
</dbReference>
<name>A0ABN1W5Y4_9PSEU</name>
<keyword evidence="2" id="KW-1133">Transmembrane helix</keyword>
<feature type="compositionally biased region" description="Low complexity" evidence="1">
    <location>
        <begin position="70"/>
        <end position="81"/>
    </location>
</feature>
<dbReference type="EMBL" id="BAAALN010000005">
    <property type="protein sequence ID" value="GAA1236806.1"/>
    <property type="molecule type" value="Genomic_DNA"/>
</dbReference>
<gene>
    <name evidence="3" type="ORF">GCM10009676_21350</name>
</gene>
<evidence type="ECO:0000313" key="4">
    <source>
        <dbReference type="Proteomes" id="UP001500653"/>
    </source>
</evidence>
<reference evidence="3 4" key="1">
    <citation type="journal article" date="2019" name="Int. J. Syst. Evol. Microbiol.">
        <title>The Global Catalogue of Microorganisms (GCM) 10K type strain sequencing project: providing services to taxonomists for standard genome sequencing and annotation.</title>
        <authorList>
            <consortium name="The Broad Institute Genomics Platform"/>
            <consortium name="The Broad Institute Genome Sequencing Center for Infectious Disease"/>
            <person name="Wu L."/>
            <person name="Ma J."/>
        </authorList>
    </citation>
    <scope>NUCLEOTIDE SEQUENCE [LARGE SCALE GENOMIC DNA]</scope>
    <source>
        <strain evidence="3 4">JCM 13023</strain>
    </source>
</reference>
<feature type="transmembrane region" description="Helical" evidence="2">
    <location>
        <begin position="199"/>
        <end position="224"/>
    </location>
</feature>
<feature type="compositionally biased region" description="Basic and acidic residues" evidence="1">
    <location>
        <begin position="135"/>
        <end position="150"/>
    </location>
</feature>
<protein>
    <recommendedName>
        <fullName evidence="5">DUF2537 domain-containing protein</fullName>
    </recommendedName>
</protein>
<keyword evidence="2" id="KW-0812">Transmembrane</keyword>
<evidence type="ECO:0000256" key="2">
    <source>
        <dbReference type="SAM" id="Phobius"/>
    </source>
</evidence>
<feature type="compositionally biased region" description="Gly residues" evidence="1">
    <location>
        <begin position="151"/>
        <end position="160"/>
    </location>
</feature>
<dbReference type="InterPro" id="IPR024244">
    <property type="entry name" value="DUF2537"/>
</dbReference>
<evidence type="ECO:0000313" key="3">
    <source>
        <dbReference type="EMBL" id="GAA1236806.1"/>
    </source>
</evidence>
<comment type="caution">
    <text evidence="3">The sequence shown here is derived from an EMBL/GenBank/DDBJ whole genome shotgun (WGS) entry which is preliminary data.</text>
</comment>
<proteinExistence type="predicted"/>
<sequence>MYGAELELDVREGRAVLTGAGGREADPAVLSLGHQLTEALHEWARVSAVVGAAAPRGTDPAGAGPGTAGDTGAAGDTADSGAVVAQRGRQLAGRIAAALGVTVSYRDPVAGRTFVAVPPADEPTGAGNAGAGVTGDRDTGDRGTGDRGTGDRGTGAGNAGEDGPTRTGAGGTRRGNGRFDALAEWWRVQAEQSPGPVPWGTGVLAGAFFAVVMVVAMLALAGALASATHGLVAVAAALVVSAGLAPSLWLGRRVPVVRWIVGGVAAGIALAWIGVLVIAW</sequence>
<accession>A0ABN1W5Y4</accession>
<feature type="transmembrane region" description="Helical" evidence="2">
    <location>
        <begin position="231"/>
        <end position="250"/>
    </location>
</feature>